<dbReference type="Gene3D" id="2.60.120.10">
    <property type="entry name" value="Jelly Rolls"/>
    <property type="match status" value="1"/>
</dbReference>
<dbReference type="InterPro" id="IPR011051">
    <property type="entry name" value="RmlC_Cupin_sf"/>
</dbReference>
<organism evidence="3 4">
    <name type="scientific">Nocardiopsis mangrovi</name>
    <dbReference type="NCBI Taxonomy" id="1179818"/>
    <lineage>
        <taxon>Bacteria</taxon>
        <taxon>Bacillati</taxon>
        <taxon>Actinomycetota</taxon>
        <taxon>Actinomycetes</taxon>
        <taxon>Streptosporangiales</taxon>
        <taxon>Nocardiopsidaceae</taxon>
        <taxon>Nocardiopsis</taxon>
    </lineage>
</organism>
<protein>
    <submittedName>
        <fullName evidence="3">Cupin domain-containing protein</fullName>
    </submittedName>
</protein>
<keyword evidence="4" id="KW-1185">Reference proteome</keyword>
<dbReference type="InterPro" id="IPR014710">
    <property type="entry name" value="RmlC-like_jellyroll"/>
</dbReference>
<gene>
    <name evidence="3" type="ORF">ACFO4E_15760</name>
</gene>
<evidence type="ECO:0000259" key="2">
    <source>
        <dbReference type="Pfam" id="PF07883"/>
    </source>
</evidence>
<dbReference type="InterPro" id="IPR013096">
    <property type="entry name" value="Cupin_2"/>
</dbReference>
<dbReference type="EMBL" id="JBHSFQ010000014">
    <property type="protein sequence ID" value="MFC4563319.1"/>
    <property type="molecule type" value="Genomic_DNA"/>
</dbReference>
<evidence type="ECO:0000313" key="4">
    <source>
        <dbReference type="Proteomes" id="UP001595923"/>
    </source>
</evidence>
<dbReference type="RefSeq" id="WP_378575392.1">
    <property type="nucleotide sequence ID" value="NZ_JBHSFQ010000014.1"/>
</dbReference>
<comment type="caution">
    <text evidence="3">The sequence shown here is derived from an EMBL/GenBank/DDBJ whole genome shotgun (WGS) entry which is preliminary data.</text>
</comment>
<name>A0ABV9DYA0_9ACTN</name>
<accession>A0ABV9DYA0</accession>
<dbReference type="Pfam" id="PF07883">
    <property type="entry name" value="Cupin_2"/>
    <property type="match status" value="1"/>
</dbReference>
<dbReference type="SUPFAM" id="SSF51182">
    <property type="entry name" value="RmlC-like cupins"/>
    <property type="match status" value="1"/>
</dbReference>
<feature type="domain" description="Cupin type-2" evidence="2">
    <location>
        <begin position="29"/>
        <end position="83"/>
    </location>
</feature>
<feature type="region of interest" description="Disordered" evidence="1">
    <location>
        <begin position="219"/>
        <end position="247"/>
    </location>
</feature>
<evidence type="ECO:0000256" key="1">
    <source>
        <dbReference type="SAM" id="MobiDB-lite"/>
    </source>
</evidence>
<sequence>MTTPRFPGGTGVSDLRVYDSRGPDGLHGGSPHLHTASSEGYIVLGGTGEVHTVTPEGVAADDLAAGDVLWFSPGTVHRLVNGGGLRIAVVMQNAGLPEAGDAVFTFPRAVMADDDAYARAAHLPAEAPEELRAERARVRRDLAVRGYAELADAVRARGPGPLHEFHRRAAELVRPRVARWREIWREGVEQEVELTRNQLAALAGGEPGVMARAAVVRTEPHPGPRRFGMCGRLRTRRPAAPGQGAAD</sequence>
<evidence type="ECO:0000313" key="3">
    <source>
        <dbReference type="EMBL" id="MFC4563319.1"/>
    </source>
</evidence>
<reference evidence="4" key="1">
    <citation type="journal article" date="2019" name="Int. J. Syst. Evol. Microbiol.">
        <title>The Global Catalogue of Microorganisms (GCM) 10K type strain sequencing project: providing services to taxonomists for standard genome sequencing and annotation.</title>
        <authorList>
            <consortium name="The Broad Institute Genomics Platform"/>
            <consortium name="The Broad Institute Genome Sequencing Center for Infectious Disease"/>
            <person name="Wu L."/>
            <person name="Ma J."/>
        </authorList>
    </citation>
    <scope>NUCLEOTIDE SEQUENCE [LARGE SCALE GENOMIC DNA]</scope>
    <source>
        <strain evidence="4">XZYJ18</strain>
    </source>
</reference>
<dbReference type="Proteomes" id="UP001595923">
    <property type="component" value="Unassembled WGS sequence"/>
</dbReference>
<feature type="region of interest" description="Disordered" evidence="1">
    <location>
        <begin position="1"/>
        <end position="32"/>
    </location>
</feature>
<proteinExistence type="predicted"/>